<dbReference type="SUPFAM" id="SSF52540">
    <property type="entry name" value="P-loop containing nucleoside triphosphate hydrolases"/>
    <property type="match status" value="1"/>
</dbReference>
<keyword evidence="4" id="KW-1185">Reference proteome</keyword>
<evidence type="ECO:0000313" key="4">
    <source>
        <dbReference type="Proteomes" id="UP001054252"/>
    </source>
</evidence>
<evidence type="ECO:0000256" key="1">
    <source>
        <dbReference type="ARBA" id="ARBA00022821"/>
    </source>
</evidence>
<protein>
    <recommendedName>
        <fullName evidence="5">NB-ARC domain-containing protein</fullName>
    </recommendedName>
</protein>
<proteinExistence type="predicted"/>
<sequence>MPCNKNVENLKKEVDKLKIKQDTVKRHIEELSRQGEEIGPKLQNWLNRAEDFIEVGDKLLEFGEQNANNECFCRLCPNPLSRYKLSKKAQLNSKYIDELVKEAGRFNLPNCYALPYVATTVEGFEEFPSRMAVLDQIMEALKSPIVNMIGVHGTSGVGKTMLVKEDVEFLNRIGFLLVVQALSGRRNEVDGVLEDYNQLAWTMEVSFMRCKRRGNHTVRAWRDSQRM</sequence>
<dbReference type="InterPro" id="IPR050905">
    <property type="entry name" value="Plant_NBS-LRR"/>
</dbReference>
<dbReference type="Gene3D" id="3.40.50.300">
    <property type="entry name" value="P-loop containing nucleotide triphosphate hydrolases"/>
    <property type="match status" value="1"/>
</dbReference>
<dbReference type="InterPro" id="IPR027417">
    <property type="entry name" value="P-loop_NTPase"/>
</dbReference>
<dbReference type="EMBL" id="BPVZ01000018">
    <property type="protein sequence ID" value="GKV02448.1"/>
    <property type="molecule type" value="Genomic_DNA"/>
</dbReference>
<keyword evidence="2" id="KW-0175">Coiled coil</keyword>
<keyword evidence="1" id="KW-0611">Plant defense</keyword>
<name>A0AAV5ITH3_9ROSI</name>
<evidence type="ECO:0008006" key="5">
    <source>
        <dbReference type="Google" id="ProtNLM"/>
    </source>
</evidence>
<dbReference type="PANTHER" id="PTHR33463">
    <property type="entry name" value="NB-ARC DOMAIN-CONTAINING PROTEIN-RELATED"/>
    <property type="match status" value="1"/>
</dbReference>
<evidence type="ECO:0000256" key="2">
    <source>
        <dbReference type="SAM" id="Coils"/>
    </source>
</evidence>
<accession>A0AAV5ITH3</accession>
<dbReference type="Proteomes" id="UP001054252">
    <property type="component" value="Unassembled WGS sequence"/>
</dbReference>
<dbReference type="AlphaFoldDB" id="A0AAV5ITH3"/>
<reference evidence="3 4" key="1">
    <citation type="journal article" date="2021" name="Commun. Biol.">
        <title>The genome of Shorea leprosula (Dipterocarpaceae) highlights the ecological relevance of drought in aseasonal tropical rainforests.</title>
        <authorList>
            <person name="Ng K.K.S."/>
            <person name="Kobayashi M.J."/>
            <person name="Fawcett J.A."/>
            <person name="Hatakeyama M."/>
            <person name="Paape T."/>
            <person name="Ng C.H."/>
            <person name="Ang C.C."/>
            <person name="Tnah L.H."/>
            <person name="Lee C.T."/>
            <person name="Nishiyama T."/>
            <person name="Sese J."/>
            <person name="O'Brien M.J."/>
            <person name="Copetti D."/>
            <person name="Mohd Noor M.I."/>
            <person name="Ong R.C."/>
            <person name="Putra M."/>
            <person name="Sireger I.Z."/>
            <person name="Indrioko S."/>
            <person name="Kosugi Y."/>
            <person name="Izuno A."/>
            <person name="Isagi Y."/>
            <person name="Lee S.L."/>
            <person name="Shimizu K.K."/>
        </authorList>
    </citation>
    <scope>NUCLEOTIDE SEQUENCE [LARGE SCALE GENOMIC DNA]</scope>
    <source>
        <strain evidence="3">214</strain>
    </source>
</reference>
<gene>
    <name evidence="3" type="ORF">SLEP1_g14884</name>
</gene>
<feature type="coiled-coil region" evidence="2">
    <location>
        <begin position="7"/>
        <end position="34"/>
    </location>
</feature>
<evidence type="ECO:0000313" key="3">
    <source>
        <dbReference type="EMBL" id="GKV02448.1"/>
    </source>
</evidence>
<comment type="caution">
    <text evidence="3">The sequence shown here is derived from an EMBL/GenBank/DDBJ whole genome shotgun (WGS) entry which is preliminary data.</text>
</comment>
<organism evidence="3 4">
    <name type="scientific">Rubroshorea leprosula</name>
    <dbReference type="NCBI Taxonomy" id="152421"/>
    <lineage>
        <taxon>Eukaryota</taxon>
        <taxon>Viridiplantae</taxon>
        <taxon>Streptophyta</taxon>
        <taxon>Embryophyta</taxon>
        <taxon>Tracheophyta</taxon>
        <taxon>Spermatophyta</taxon>
        <taxon>Magnoliopsida</taxon>
        <taxon>eudicotyledons</taxon>
        <taxon>Gunneridae</taxon>
        <taxon>Pentapetalae</taxon>
        <taxon>rosids</taxon>
        <taxon>malvids</taxon>
        <taxon>Malvales</taxon>
        <taxon>Dipterocarpaceae</taxon>
        <taxon>Rubroshorea</taxon>
    </lineage>
</organism>
<dbReference type="PANTHER" id="PTHR33463:SF203">
    <property type="entry name" value="AAA+ ATPASE DOMAIN-CONTAINING PROTEIN"/>
    <property type="match status" value="1"/>
</dbReference>